<dbReference type="EMBL" id="JBHMCR010000004">
    <property type="protein sequence ID" value="MFB9520075.1"/>
    <property type="molecule type" value="Genomic_DNA"/>
</dbReference>
<organism evidence="2 3">
    <name type="scientific">Streptomyces cremeus</name>
    <dbReference type="NCBI Taxonomy" id="66881"/>
    <lineage>
        <taxon>Bacteria</taxon>
        <taxon>Bacillati</taxon>
        <taxon>Actinomycetota</taxon>
        <taxon>Actinomycetes</taxon>
        <taxon>Kitasatosporales</taxon>
        <taxon>Streptomycetaceae</taxon>
        <taxon>Streptomyces</taxon>
    </lineage>
</organism>
<evidence type="ECO:0000313" key="3">
    <source>
        <dbReference type="Proteomes" id="UP001589718"/>
    </source>
</evidence>
<comment type="caution">
    <text evidence="2">The sequence shown here is derived from an EMBL/GenBank/DDBJ whole genome shotgun (WGS) entry which is preliminary data.</text>
</comment>
<dbReference type="Pfam" id="PF04149">
    <property type="entry name" value="DUF397"/>
    <property type="match status" value="1"/>
</dbReference>
<sequence>MNLALDLSNADWRKSSYTNGDGGACVEIAEGFPGVMPVRDSKRPQGPALVLPIGQWTTFVEAVKNGPLTRN</sequence>
<accession>A0ABV5PA62</accession>
<feature type="domain" description="DUF397" evidence="1">
    <location>
        <begin position="10"/>
        <end position="64"/>
    </location>
</feature>
<gene>
    <name evidence="2" type="ORF">ACFFTU_08970</name>
</gene>
<dbReference type="Proteomes" id="UP001589718">
    <property type="component" value="Unassembled WGS sequence"/>
</dbReference>
<name>A0ABV5PA62_STRCM</name>
<dbReference type="RefSeq" id="WP_345222141.1">
    <property type="nucleotide sequence ID" value="NZ_BAAAXE010000013.1"/>
</dbReference>
<evidence type="ECO:0000259" key="1">
    <source>
        <dbReference type="Pfam" id="PF04149"/>
    </source>
</evidence>
<dbReference type="InterPro" id="IPR007278">
    <property type="entry name" value="DUF397"/>
</dbReference>
<evidence type="ECO:0000313" key="2">
    <source>
        <dbReference type="EMBL" id="MFB9520075.1"/>
    </source>
</evidence>
<keyword evidence="3" id="KW-1185">Reference proteome</keyword>
<protein>
    <submittedName>
        <fullName evidence="2">DUF397 domain-containing protein</fullName>
    </submittedName>
</protein>
<reference evidence="2 3" key="1">
    <citation type="submission" date="2024-09" db="EMBL/GenBank/DDBJ databases">
        <authorList>
            <person name="Sun Q."/>
            <person name="Mori K."/>
        </authorList>
    </citation>
    <scope>NUCLEOTIDE SEQUENCE [LARGE SCALE GENOMIC DNA]</scope>
    <source>
        <strain evidence="2 3">JCM 4362</strain>
    </source>
</reference>
<proteinExistence type="predicted"/>